<name>A0A2R6AVT9_9ARCH</name>
<proteinExistence type="inferred from homology"/>
<evidence type="ECO:0000256" key="5">
    <source>
        <dbReference type="ARBA" id="ARBA00022980"/>
    </source>
</evidence>
<comment type="caution">
    <text evidence="8">The sequence shown here is derived from an EMBL/GenBank/DDBJ whole genome shotgun (WGS) entry which is preliminary data.</text>
</comment>
<dbReference type="EMBL" id="NEXE01000057">
    <property type="protein sequence ID" value="PSN90515.1"/>
    <property type="molecule type" value="Genomic_DNA"/>
</dbReference>
<evidence type="ECO:0000256" key="2">
    <source>
        <dbReference type="ARBA" id="ARBA00022730"/>
    </source>
</evidence>
<dbReference type="Proteomes" id="UP000240322">
    <property type="component" value="Unassembled WGS sequence"/>
</dbReference>
<evidence type="ECO:0000313" key="8">
    <source>
        <dbReference type="EMBL" id="PSN90515.1"/>
    </source>
</evidence>
<reference evidence="8 9" key="1">
    <citation type="submission" date="2017-04" db="EMBL/GenBank/DDBJ databases">
        <title>Novel microbial lineages endemic to geothermal iron-oxide mats fill important gaps in the evolutionary history of Archaea.</title>
        <authorList>
            <person name="Jay Z.J."/>
            <person name="Beam J.P."/>
            <person name="Dlakic M."/>
            <person name="Rusch D.B."/>
            <person name="Kozubal M.A."/>
            <person name="Inskeep W.P."/>
        </authorList>
    </citation>
    <scope>NUCLEOTIDE SEQUENCE [LARGE SCALE GENOMIC DNA]</scope>
    <source>
        <strain evidence="8">OSP_D</strain>
    </source>
</reference>
<comment type="similarity">
    <text evidence="7">Belongs to the universal ribosomal protein uS14 family. Zinc-binding uS14 subfamily.</text>
</comment>
<dbReference type="InterPro" id="IPR039744">
    <property type="entry name" value="RIbosomal_uS14_euk_arc"/>
</dbReference>
<organism evidence="8 9">
    <name type="scientific">Candidatus Marsarchaeota G2 archaeon OSP_D</name>
    <dbReference type="NCBI Taxonomy" id="1978157"/>
    <lineage>
        <taxon>Archaea</taxon>
        <taxon>Candidatus Marsarchaeota</taxon>
        <taxon>Candidatus Marsarchaeota group 2</taxon>
    </lineage>
</organism>
<keyword evidence="4 7" id="KW-0694">RNA-binding</keyword>
<accession>A0A2R6AVT9</accession>
<dbReference type="GO" id="GO:0008270">
    <property type="term" value="F:zinc ion binding"/>
    <property type="evidence" value="ECO:0007669"/>
    <property type="project" value="UniProtKB-UniRule"/>
</dbReference>
<evidence type="ECO:0000256" key="1">
    <source>
        <dbReference type="ARBA" id="ARBA00022723"/>
    </source>
</evidence>
<feature type="binding site" evidence="7">
    <location>
        <position position="19"/>
    </location>
    <ligand>
        <name>Zn(2+)</name>
        <dbReference type="ChEBI" id="CHEBI:29105"/>
    </ligand>
</feature>
<comment type="cofactor">
    <cofactor evidence="7">
        <name>Zn(2+)</name>
        <dbReference type="ChEBI" id="CHEBI:29105"/>
    </cofactor>
    <text evidence="7">Binds 1 zinc ion per subunit.</text>
</comment>
<gene>
    <name evidence="8" type="primary">rps14P</name>
    <name evidence="7" type="synonym">rps14</name>
    <name evidence="8" type="ORF">B9Q03_06640</name>
</gene>
<dbReference type="GO" id="GO:0003735">
    <property type="term" value="F:structural constituent of ribosome"/>
    <property type="evidence" value="ECO:0007669"/>
    <property type="project" value="InterPro"/>
</dbReference>
<evidence type="ECO:0000256" key="6">
    <source>
        <dbReference type="ARBA" id="ARBA00023274"/>
    </source>
</evidence>
<keyword evidence="5 7" id="KW-0689">Ribosomal protein</keyword>
<dbReference type="HAMAP" id="MF_01364_A">
    <property type="entry name" value="Ribosomal_uS14_2_A"/>
    <property type="match status" value="1"/>
</dbReference>
<evidence type="ECO:0000256" key="7">
    <source>
        <dbReference type="HAMAP-Rule" id="MF_01364"/>
    </source>
</evidence>
<dbReference type="InterPro" id="IPR023676">
    <property type="entry name" value="Ribosomal_uS14_arc"/>
</dbReference>
<comment type="subunit">
    <text evidence="7">Part of the 30S ribosomal subunit.</text>
</comment>
<dbReference type="GO" id="GO:0002181">
    <property type="term" value="P:cytoplasmic translation"/>
    <property type="evidence" value="ECO:0007669"/>
    <property type="project" value="TreeGrafter"/>
</dbReference>
<evidence type="ECO:0000256" key="3">
    <source>
        <dbReference type="ARBA" id="ARBA00022833"/>
    </source>
</evidence>
<dbReference type="GO" id="GO:0022627">
    <property type="term" value="C:cytosolic small ribosomal subunit"/>
    <property type="evidence" value="ECO:0007669"/>
    <property type="project" value="TreeGrafter"/>
</dbReference>
<dbReference type="PROSITE" id="PS00527">
    <property type="entry name" value="RIBOSOMAL_S14"/>
    <property type="match status" value="1"/>
</dbReference>
<feature type="binding site" evidence="7">
    <location>
        <position position="40"/>
    </location>
    <ligand>
        <name>Zn(2+)</name>
        <dbReference type="ChEBI" id="CHEBI:29105"/>
    </ligand>
</feature>
<feature type="binding site" evidence="7">
    <location>
        <position position="37"/>
    </location>
    <ligand>
        <name>Zn(2+)</name>
        <dbReference type="ChEBI" id="CHEBI:29105"/>
    </ligand>
</feature>
<keyword evidence="2 7" id="KW-0699">rRNA-binding</keyword>
<protein>
    <recommendedName>
        <fullName evidence="7">Small ribosomal subunit protein uS14</fullName>
    </recommendedName>
</protein>
<dbReference type="Pfam" id="PF00253">
    <property type="entry name" value="Ribosomal_S14"/>
    <property type="match status" value="1"/>
</dbReference>
<evidence type="ECO:0000313" key="9">
    <source>
        <dbReference type="Proteomes" id="UP000240322"/>
    </source>
</evidence>
<keyword evidence="3 7" id="KW-0862">Zinc</keyword>
<keyword evidence="1 7" id="KW-0479">Metal-binding</keyword>
<dbReference type="FunFam" id="4.10.830.10:FF:000002">
    <property type="entry name" value="40S ribosomal protein S29"/>
    <property type="match status" value="1"/>
</dbReference>
<dbReference type="InterPro" id="IPR001209">
    <property type="entry name" value="Ribosomal_uS14"/>
</dbReference>
<dbReference type="PANTHER" id="PTHR12010:SF2">
    <property type="entry name" value="40S RIBOSOMAL PROTEIN S29"/>
    <property type="match status" value="1"/>
</dbReference>
<evidence type="ECO:0000256" key="4">
    <source>
        <dbReference type="ARBA" id="ARBA00022884"/>
    </source>
</evidence>
<dbReference type="AlphaFoldDB" id="A0A2R6AVT9"/>
<feature type="binding site" evidence="7">
    <location>
        <position position="22"/>
    </location>
    <ligand>
        <name>Zn(2+)</name>
        <dbReference type="ChEBI" id="CHEBI:29105"/>
    </ligand>
</feature>
<keyword evidence="6 7" id="KW-0687">Ribonucleoprotein</keyword>
<comment type="function">
    <text evidence="7">Binds 16S rRNA, required for the assembly of 30S particles.</text>
</comment>
<dbReference type="PANTHER" id="PTHR12010">
    <property type="entry name" value="40S RIBOSOMAL PROTEIN S29"/>
    <property type="match status" value="1"/>
</dbReference>
<dbReference type="Gene3D" id="4.10.830.10">
    <property type="entry name" value="30s Ribosomal Protein S14, Chain N"/>
    <property type="match status" value="1"/>
</dbReference>
<dbReference type="InterPro" id="IPR043140">
    <property type="entry name" value="Ribosomal_uS14_sf"/>
</dbReference>
<dbReference type="GO" id="GO:0019843">
    <property type="term" value="F:rRNA binding"/>
    <property type="evidence" value="ECO:0007669"/>
    <property type="project" value="UniProtKB-UniRule"/>
</dbReference>
<dbReference type="InterPro" id="IPR018271">
    <property type="entry name" value="Ribosomal_uS14_CS"/>
</dbReference>
<sequence>MGKQSVPKQRRFGRGSRSCVRCGSQGNLIRRYGLNLCRQCFREVAVKIGFKKYD</sequence>
<dbReference type="NCBIfam" id="NF004424">
    <property type="entry name" value="PRK05766.1"/>
    <property type="match status" value="1"/>
</dbReference>